<protein>
    <submittedName>
        <fullName evidence="5">Frizzled domain-containing protein</fullName>
    </submittedName>
</protein>
<feature type="transmembrane region" description="Helical" evidence="2">
    <location>
        <begin position="231"/>
        <end position="252"/>
    </location>
</feature>
<reference evidence="3 4" key="2">
    <citation type="submission" date="2018-11" db="EMBL/GenBank/DDBJ databases">
        <authorList>
            <consortium name="Pathogen Informatics"/>
        </authorList>
    </citation>
    <scope>NUCLEOTIDE SEQUENCE [LARGE SCALE GENOMIC DNA]</scope>
</reference>
<keyword evidence="2" id="KW-1133">Transmembrane helix</keyword>
<feature type="transmembrane region" description="Helical" evidence="2">
    <location>
        <begin position="296"/>
        <end position="320"/>
    </location>
</feature>
<dbReference type="AlphaFoldDB" id="A0A0M3KBR7"/>
<gene>
    <name evidence="3" type="ORF">ASIM_LOCUS17817</name>
</gene>
<dbReference type="EMBL" id="UYRR01034615">
    <property type="protein sequence ID" value="VDK61563.1"/>
    <property type="molecule type" value="Genomic_DNA"/>
</dbReference>
<sequence length="348" mass="38579">MTKNLVVPGMCANIEEIKEEPKVLGLSGGNSVAFKVFTIERKASALATRNLKIRRVVKSDNSCYHGKSDRSSEASDQRQKAQREGELQEKHESENDTSSKNEDHPHDDENGKDATTNDSFRRQKLSDIDAQHVDEHTDQSKSNQLQKQAVRFGIEMEIDQSKCKCVQSAGGKQFNHLVQIDPYTIGMAEFNAGKSGAFRVALSVCSLLIHFIVGTIGLYECPMDANIARFVLARSSLIIVDLIYLAGFAFLANPSKRLAHIPEIRHAGSFVLSIAGAICVYPYYVRVQHSDKKLRMYCSAICYWFAFGAATADLVFFAVLNVICCCSVLTSLHISCRNDSNQPTSENV</sequence>
<keyword evidence="2" id="KW-0472">Membrane</keyword>
<evidence type="ECO:0000256" key="1">
    <source>
        <dbReference type="SAM" id="MobiDB-lite"/>
    </source>
</evidence>
<dbReference type="Proteomes" id="UP000267096">
    <property type="component" value="Unassembled WGS sequence"/>
</dbReference>
<organism evidence="5">
    <name type="scientific">Anisakis simplex</name>
    <name type="common">Herring worm</name>
    <dbReference type="NCBI Taxonomy" id="6269"/>
    <lineage>
        <taxon>Eukaryota</taxon>
        <taxon>Metazoa</taxon>
        <taxon>Ecdysozoa</taxon>
        <taxon>Nematoda</taxon>
        <taxon>Chromadorea</taxon>
        <taxon>Rhabditida</taxon>
        <taxon>Spirurina</taxon>
        <taxon>Ascaridomorpha</taxon>
        <taxon>Ascaridoidea</taxon>
        <taxon>Anisakidae</taxon>
        <taxon>Anisakis</taxon>
        <taxon>Anisakis simplex complex</taxon>
    </lineage>
</organism>
<keyword evidence="2" id="KW-0812">Transmembrane</keyword>
<dbReference type="WBParaSite" id="ASIM_0001841401-mRNA-1">
    <property type="protein sequence ID" value="ASIM_0001841401-mRNA-1"/>
    <property type="gene ID" value="ASIM_0001841401"/>
</dbReference>
<name>A0A0M3KBR7_ANISI</name>
<evidence type="ECO:0000313" key="5">
    <source>
        <dbReference type="WBParaSite" id="ASIM_0001841401-mRNA-1"/>
    </source>
</evidence>
<dbReference type="OrthoDB" id="6157510at2759"/>
<feature type="transmembrane region" description="Helical" evidence="2">
    <location>
        <begin position="264"/>
        <end position="284"/>
    </location>
</feature>
<feature type="transmembrane region" description="Helical" evidence="2">
    <location>
        <begin position="197"/>
        <end position="219"/>
    </location>
</feature>
<proteinExistence type="predicted"/>
<evidence type="ECO:0000256" key="2">
    <source>
        <dbReference type="SAM" id="Phobius"/>
    </source>
</evidence>
<reference evidence="5" key="1">
    <citation type="submission" date="2017-02" db="UniProtKB">
        <authorList>
            <consortium name="WormBaseParasite"/>
        </authorList>
    </citation>
    <scope>IDENTIFICATION</scope>
</reference>
<keyword evidence="4" id="KW-1185">Reference proteome</keyword>
<accession>A0A0M3KBR7</accession>
<feature type="compositionally biased region" description="Basic and acidic residues" evidence="1">
    <location>
        <begin position="66"/>
        <end position="112"/>
    </location>
</feature>
<feature type="region of interest" description="Disordered" evidence="1">
    <location>
        <begin position="62"/>
        <end position="119"/>
    </location>
</feature>
<evidence type="ECO:0000313" key="3">
    <source>
        <dbReference type="EMBL" id="VDK61563.1"/>
    </source>
</evidence>
<evidence type="ECO:0000313" key="4">
    <source>
        <dbReference type="Proteomes" id="UP000267096"/>
    </source>
</evidence>